<dbReference type="AlphaFoldDB" id="A0A382KBA1"/>
<accession>A0A382KBA1</accession>
<evidence type="ECO:0000313" key="1">
    <source>
        <dbReference type="EMBL" id="SVC21449.1"/>
    </source>
</evidence>
<gene>
    <name evidence="1" type="ORF">METZ01_LOCUS274303</name>
</gene>
<sequence length="38" mass="4533">MKTYSEFIAELTTQQRIQKSLTMKKKARIIMKKRAISM</sequence>
<name>A0A382KBA1_9ZZZZ</name>
<organism evidence="1">
    <name type="scientific">marine metagenome</name>
    <dbReference type="NCBI Taxonomy" id="408172"/>
    <lineage>
        <taxon>unclassified sequences</taxon>
        <taxon>metagenomes</taxon>
        <taxon>ecological metagenomes</taxon>
    </lineage>
</organism>
<dbReference type="EMBL" id="UINC01079444">
    <property type="protein sequence ID" value="SVC21449.1"/>
    <property type="molecule type" value="Genomic_DNA"/>
</dbReference>
<feature type="non-terminal residue" evidence="1">
    <location>
        <position position="38"/>
    </location>
</feature>
<protein>
    <submittedName>
        <fullName evidence="1">Uncharacterized protein</fullName>
    </submittedName>
</protein>
<reference evidence="1" key="1">
    <citation type="submission" date="2018-05" db="EMBL/GenBank/DDBJ databases">
        <authorList>
            <person name="Lanie J.A."/>
            <person name="Ng W.-L."/>
            <person name="Kazmierczak K.M."/>
            <person name="Andrzejewski T.M."/>
            <person name="Davidsen T.M."/>
            <person name="Wayne K.J."/>
            <person name="Tettelin H."/>
            <person name="Glass J.I."/>
            <person name="Rusch D."/>
            <person name="Podicherti R."/>
            <person name="Tsui H.-C.T."/>
            <person name="Winkler M.E."/>
        </authorList>
    </citation>
    <scope>NUCLEOTIDE SEQUENCE</scope>
</reference>
<proteinExistence type="predicted"/>